<evidence type="ECO:0000313" key="8">
    <source>
        <dbReference type="EMBL" id="CAB4533303.1"/>
    </source>
</evidence>
<evidence type="ECO:0000313" key="10">
    <source>
        <dbReference type="EMBL" id="CAB4858224.1"/>
    </source>
</evidence>
<dbReference type="GO" id="GO:0007165">
    <property type="term" value="P:signal transduction"/>
    <property type="evidence" value="ECO:0007669"/>
    <property type="project" value="TreeGrafter"/>
</dbReference>
<protein>
    <recommendedName>
        <fullName evidence="4">inositol-phosphate phosphatase</fullName>
        <ecNumber evidence="4">3.1.3.25</ecNumber>
    </recommendedName>
</protein>
<dbReference type="PANTHER" id="PTHR20854">
    <property type="entry name" value="INOSITOL MONOPHOSPHATASE"/>
    <property type="match status" value="1"/>
</dbReference>
<dbReference type="GO" id="GO:0008934">
    <property type="term" value="F:inositol monophosphate 1-phosphatase activity"/>
    <property type="evidence" value="ECO:0007669"/>
    <property type="project" value="InterPro"/>
</dbReference>
<organism evidence="8">
    <name type="scientific">freshwater metagenome</name>
    <dbReference type="NCBI Taxonomy" id="449393"/>
    <lineage>
        <taxon>unclassified sequences</taxon>
        <taxon>metagenomes</taxon>
        <taxon>ecological metagenomes</taxon>
    </lineage>
</organism>
<name>A0A6J6B4P7_9ZZZZ</name>
<dbReference type="SUPFAM" id="SSF56655">
    <property type="entry name" value="Carbohydrate phosphatase"/>
    <property type="match status" value="1"/>
</dbReference>
<evidence type="ECO:0000256" key="4">
    <source>
        <dbReference type="ARBA" id="ARBA00013106"/>
    </source>
</evidence>
<dbReference type="GO" id="GO:0046872">
    <property type="term" value="F:metal ion binding"/>
    <property type="evidence" value="ECO:0007669"/>
    <property type="project" value="UniProtKB-KW"/>
</dbReference>
<keyword evidence="6" id="KW-0378">Hydrolase</keyword>
<evidence type="ECO:0000313" key="9">
    <source>
        <dbReference type="EMBL" id="CAB4582331.1"/>
    </source>
</evidence>
<dbReference type="Gene3D" id="3.40.190.80">
    <property type="match status" value="1"/>
</dbReference>
<evidence type="ECO:0000256" key="3">
    <source>
        <dbReference type="ARBA" id="ARBA00009759"/>
    </source>
</evidence>
<dbReference type="Pfam" id="PF00459">
    <property type="entry name" value="Inositol_P"/>
    <property type="match status" value="1"/>
</dbReference>
<dbReference type="EMBL" id="CAEZSG010000027">
    <property type="protein sequence ID" value="CAB4533303.1"/>
    <property type="molecule type" value="Genomic_DNA"/>
</dbReference>
<evidence type="ECO:0000256" key="7">
    <source>
        <dbReference type="ARBA" id="ARBA00022842"/>
    </source>
</evidence>
<keyword evidence="7" id="KW-0460">Magnesium</keyword>
<dbReference type="PROSITE" id="PS00629">
    <property type="entry name" value="IMP_1"/>
    <property type="match status" value="1"/>
</dbReference>
<reference evidence="8" key="1">
    <citation type="submission" date="2020-05" db="EMBL/GenBank/DDBJ databases">
        <authorList>
            <person name="Chiriac C."/>
            <person name="Salcher M."/>
            <person name="Ghai R."/>
            <person name="Kavagutti S V."/>
        </authorList>
    </citation>
    <scope>NUCLEOTIDE SEQUENCE</scope>
</reference>
<dbReference type="EMBL" id="CAFBLF010000025">
    <property type="protein sequence ID" value="CAB4858224.1"/>
    <property type="molecule type" value="Genomic_DNA"/>
</dbReference>
<keyword evidence="5" id="KW-0479">Metal-binding</keyword>
<dbReference type="InterPro" id="IPR020550">
    <property type="entry name" value="Inositol_monophosphatase_CS"/>
</dbReference>
<dbReference type="PRINTS" id="PR00377">
    <property type="entry name" value="IMPHPHTASES"/>
</dbReference>
<accession>A0A6J6B4P7</accession>
<dbReference type="AlphaFoldDB" id="A0A6J6B4P7"/>
<gene>
    <name evidence="8" type="ORF">UFOPK1413_00282</name>
    <name evidence="9" type="ORF">UFOPK1767_00417</name>
    <name evidence="10" type="ORF">UFOPK3339_00270</name>
</gene>
<dbReference type="CDD" id="cd01639">
    <property type="entry name" value="IMPase"/>
    <property type="match status" value="1"/>
</dbReference>
<dbReference type="EC" id="3.1.3.25" evidence="4"/>
<dbReference type="InterPro" id="IPR020583">
    <property type="entry name" value="Inositol_monoP_metal-BS"/>
</dbReference>
<dbReference type="PROSITE" id="PS00630">
    <property type="entry name" value="IMP_2"/>
    <property type="match status" value="1"/>
</dbReference>
<comment type="catalytic activity">
    <reaction evidence="1">
        <text>a myo-inositol phosphate + H2O = myo-inositol + phosphate</text>
        <dbReference type="Rhea" id="RHEA:24056"/>
        <dbReference type="ChEBI" id="CHEBI:15377"/>
        <dbReference type="ChEBI" id="CHEBI:17268"/>
        <dbReference type="ChEBI" id="CHEBI:43474"/>
        <dbReference type="ChEBI" id="CHEBI:84139"/>
        <dbReference type="EC" id="3.1.3.25"/>
    </reaction>
</comment>
<evidence type="ECO:0000256" key="5">
    <source>
        <dbReference type="ARBA" id="ARBA00022723"/>
    </source>
</evidence>
<evidence type="ECO:0000256" key="1">
    <source>
        <dbReference type="ARBA" id="ARBA00001033"/>
    </source>
</evidence>
<sequence length="270" mass="28988">MSTQLLETALAVAREAAALAAERRRGTVTVAESKTSSVDVVTAVDREVEALVRKRLSELQPGDGFLGEEGGRADRSTSLTWVVDPIDGTVNYLYDIPQYSVSIAVVEGEPNPGDWTEIAAVVINVASGREFTATRGGGAFSDGMPLTVNRPESLGQSLLSTGFSYSQQIRTQQAQVMAVVMPHIRDIRRMGAASLDLTALAAGQLDIYFERMLQPWDHAAGVLIAREAGAEIRGWNGSAPDIDWLLASHPDLIDEIESVLVAAGAHFDLR</sequence>
<dbReference type="PANTHER" id="PTHR20854:SF4">
    <property type="entry name" value="INOSITOL-1-MONOPHOSPHATASE-RELATED"/>
    <property type="match status" value="1"/>
</dbReference>
<comment type="similarity">
    <text evidence="3">Belongs to the inositol monophosphatase superfamily.</text>
</comment>
<dbReference type="EMBL" id="CAEZTZ010000037">
    <property type="protein sequence ID" value="CAB4582331.1"/>
    <property type="molecule type" value="Genomic_DNA"/>
</dbReference>
<dbReference type="GO" id="GO:0046854">
    <property type="term" value="P:phosphatidylinositol phosphate biosynthetic process"/>
    <property type="evidence" value="ECO:0007669"/>
    <property type="project" value="InterPro"/>
</dbReference>
<dbReference type="InterPro" id="IPR000760">
    <property type="entry name" value="Inositol_monophosphatase-like"/>
</dbReference>
<evidence type="ECO:0000256" key="6">
    <source>
        <dbReference type="ARBA" id="ARBA00022801"/>
    </source>
</evidence>
<comment type="cofactor">
    <cofactor evidence="2">
        <name>Mg(2+)</name>
        <dbReference type="ChEBI" id="CHEBI:18420"/>
    </cofactor>
</comment>
<dbReference type="GO" id="GO:0006020">
    <property type="term" value="P:inositol metabolic process"/>
    <property type="evidence" value="ECO:0007669"/>
    <property type="project" value="TreeGrafter"/>
</dbReference>
<evidence type="ECO:0000256" key="2">
    <source>
        <dbReference type="ARBA" id="ARBA00001946"/>
    </source>
</evidence>
<dbReference type="InterPro" id="IPR033942">
    <property type="entry name" value="IMPase"/>
</dbReference>
<dbReference type="Gene3D" id="3.30.540.10">
    <property type="entry name" value="Fructose-1,6-Bisphosphatase, subunit A, domain 1"/>
    <property type="match status" value="1"/>
</dbReference>
<proteinExistence type="inferred from homology"/>